<evidence type="ECO:0000259" key="2">
    <source>
        <dbReference type="PROSITE" id="PS50405"/>
    </source>
</evidence>
<dbReference type="Gene3D" id="1.20.1050.10">
    <property type="match status" value="1"/>
</dbReference>
<dbReference type="Proteomes" id="UP000254939">
    <property type="component" value="Unassembled WGS sequence"/>
</dbReference>
<sequence length="212" mass="24509">MKLYFSQNPNPRLAVAVARFLKAEIEFEFAEPMAPGQAERYLPLNPNLLLPILQHSGRTLWETDAIACWLSRRAGSNFWRTDDDEPEMIRWISWAKENFMKACDAVHWERGTKLRYGIGTCDQVMVEEGLRQFHRAAIILDSQLSDRRWLLGEAISFADFRMAAFLPFNDAARLPIDEYPAVKRWSDQLNLIEAWRDPFLGLNAPDLPPLDS</sequence>
<dbReference type="InterPro" id="IPR036282">
    <property type="entry name" value="Glutathione-S-Trfase_C_sf"/>
</dbReference>
<dbReference type="CDD" id="cd00299">
    <property type="entry name" value="GST_C_family"/>
    <property type="match status" value="1"/>
</dbReference>
<dbReference type="InterPro" id="IPR036249">
    <property type="entry name" value="Thioredoxin-like_sf"/>
</dbReference>
<dbReference type="SUPFAM" id="SSF52833">
    <property type="entry name" value="Thioredoxin-like"/>
    <property type="match status" value="1"/>
</dbReference>
<dbReference type="RefSeq" id="WP_114715787.1">
    <property type="nucleotide sequence ID" value="NZ_KZ857269.1"/>
</dbReference>
<dbReference type="EMBL" id="NAAC01000046">
    <property type="protein sequence ID" value="RDJ02728.1"/>
    <property type="molecule type" value="Genomic_DNA"/>
</dbReference>
<gene>
    <name evidence="3" type="ORF">B5K06_32140</name>
</gene>
<feature type="domain" description="GST N-terminal" evidence="1">
    <location>
        <begin position="1"/>
        <end position="78"/>
    </location>
</feature>
<dbReference type="SFLD" id="SFLDS00019">
    <property type="entry name" value="Glutathione_Transferase_(cytos"/>
    <property type="match status" value="1"/>
</dbReference>
<name>A0A370KEU3_9HYPH</name>
<evidence type="ECO:0000313" key="3">
    <source>
        <dbReference type="EMBL" id="RDJ02728.1"/>
    </source>
</evidence>
<dbReference type="Gene3D" id="3.40.30.10">
    <property type="entry name" value="Glutaredoxin"/>
    <property type="match status" value="1"/>
</dbReference>
<accession>A0A370KEU3</accession>
<dbReference type="Pfam" id="PF13409">
    <property type="entry name" value="GST_N_2"/>
    <property type="match status" value="1"/>
</dbReference>
<dbReference type="Pfam" id="PF13410">
    <property type="entry name" value="GST_C_2"/>
    <property type="match status" value="1"/>
</dbReference>
<dbReference type="SFLD" id="SFLDG00358">
    <property type="entry name" value="Main_(cytGST)"/>
    <property type="match status" value="1"/>
</dbReference>
<keyword evidence="3" id="KW-0808">Transferase</keyword>
<evidence type="ECO:0000313" key="4">
    <source>
        <dbReference type="Proteomes" id="UP000254939"/>
    </source>
</evidence>
<dbReference type="SUPFAM" id="SSF47616">
    <property type="entry name" value="GST C-terminal domain-like"/>
    <property type="match status" value="1"/>
</dbReference>
<dbReference type="PROSITE" id="PS50404">
    <property type="entry name" value="GST_NTER"/>
    <property type="match status" value="1"/>
</dbReference>
<dbReference type="OrthoDB" id="9810080at2"/>
<dbReference type="InterPro" id="IPR040079">
    <property type="entry name" value="Glutathione_S-Trfase"/>
</dbReference>
<protein>
    <submittedName>
        <fullName evidence="3">Glutathione S-transferase</fullName>
    </submittedName>
</protein>
<dbReference type="PANTHER" id="PTHR44051">
    <property type="entry name" value="GLUTATHIONE S-TRANSFERASE-RELATED"/>
    <property type="match status" value="1"/>
</dbReference>
<organism evidence="3 4">
    <name type="scientific">Rhizobium grahamii</name>
    <dbReference type="NCBI Taxonomy" id="1120045"/>
    <lineage>
        <taxon>Bacteria</taxon>
        <taxon>Pseudomonadati</taxon>
        <taxon>Pseudomonadota</taxon>
        <taxon>Alphaproteobacteria</taxon>
        <taxon>Hyphomicrobiales</taxon>
        <taxon>Rhizobiaceae</taxon>
        <taxon>Rhizobium/Agrobacterium group</taxon>
        <taxon>Rhizobium</taxon>
    </lineage>
</organism>
<comment type="caution">
    <text evidence="3">The sequence shown here is derived from an EMBL/GenBank/DDBJ whole genome shotgun (WGS) entry which is preliminary data.</text>
</comment>
<feature type="domain" description="GST C-terminal" evidence="2">
    <location>
        <begin position="81"/>
        <end position="209"/>
    </location>
</feature>
<dbReference type="GO" id="GO:0016740">
    <property type="term" value="F:transferase activity"/>
    <property type="evidence" value="ECO:0007669"/>
    <property type="project" value="UniProtKB-KW"/>
</dbReference>
<dbReference type="InterPro" id="IPR004045">
    <property type="entry name" value="Glutathione_S-Trfase_N"/>
</dbReference>
<dbReference type="InterPro" id="IPR010987">
    <property type="entry name" value="Glutathione-S-Trfase_C-like"/>
</dbReference>
<evidence type="ECO:0000259" key="1">
    <source>
        <dbReference type="PROSITE" id="PS50404"/>
    </source>
</evidence>
<dbReference type="PROSITE" id="PS50405">
    <property type="entry name" value="GST_CTER"/>
    <property type="match status" value="1"/>
</dbReference>
<dbReference type="PANTHER" id="PTHR44051:SF8">
    <property type="entry name" value="GLUTATHIONE S-TRANSFERASE GSTA"/>
    <property type="match status" value="1"/>
</dbReference>
<dbReference type="AlphaFoldDB" id="A0A370KEU3"/>
<proteinExistence type="predicted"/>
<reference evidence="3 4" key="1">
    <citation type="submission" date="2017-03" db="EMBL/GenBank/DDBJ databases">
        <title>Genome analysis of Rhizobial strains effectives or ineffectives for nitrogen fixation isolated from bean seeds.</title>
        <authorList>
            <person name="Peralta H."/>
            <person name="Aguilar-Vera A."/>
            <person name="Mora Y."/>
            <person name="Vargas-Lagunas C."/>
            <person name="Girard L."/>
            <person name="Mora J."/>
        </authorList>
    </citation>
    <scope>NUCLEOTIDE SEQUENCE [LARGE SCALE GENOMIC DNA]</scope>
    <source>
        <strain evidence="3 4">CCGM3</strain>
    </source>
</reference>